<dbReference type="InterPro" id="IPR000535">
    <property type="entry name" value="MSP_dom"/>
</dbReference>
<dbReference type="SUPFAM" id="SSF49354">
    <property type="entry name" value="PapD-like"/>
    <property type="match status" value="1"/>
</dbReference>
<dbReference type="Gene3D" id="2.60.40.10">
    <property type="entry name" value="Immunoglobulins"/>
    <property type="match status" value="1"/>
</dbReference>
<proteinExistence type="predicted"/>
<dbReference type="AlphaFoldDB" id="A0AAV5VY41"/>
<dbReference type="InterPro" id="IPR013783">
    <property type="entry name" value="Ig-like_fold"/>
</dbReference>
<reference evidence="4" key="1">
    <citation type="submission" date="2023-10" db="EMBL/GenBank/DDBJ databases">
        <title>Genome assembly of Pristionchus species.</title>
        <authorList>
            <person name="Yoshida K."/>
            <person name="Sommer R.J."/>
        </authorList>
    </citation>
    <scope>NUCLEOTIDE SEQUENCE</scope>
    <source>
        <strain evidence="4">RS5133</strain>
    </source>
</reference>
<feature type="region of interest" description="Disordered" evidence="2">
    <location>
        <begin position="132"/>
        <end position="213"/>
    </location>
</feature>
<dbReference type="InterPro" id="IPR008962">
    <property type="entry name" value="PapD-like_sf"/>
</dbReference>
<evidence type="ECO:0000256" key="1">
    <source>
        <dbReference type="RuleBase" id="RU003425"/>
    </source>
</evidence>
<keyword evidence="1" id="KW-0206">Cytoskeleton</keyword>
<dbReference type="PANTHER" id="PTHR21513">
    <property type="entry name" value="MAJOR SPERM PROTEIN"/>
    <property type="match status" value="1"/>
</dbReference>
<keyword evidence="1" id="KW-0963">Cytoplasm</keyword>
<keyword evidence="5" id="KW-1185">Reference proteome</keyword>
<evidence type="ECO:0000256" key="2">
    <source>
        <dbReference type="SAM" id="MobiDB-lite"/>
    </source>
</evidence>
<feature type="compositionally biased region" description="Basic and acidic residues" evidence="2">
    <location>
        <begin position="173"/>
        <end position="182"/>
    </location>
</feature>
<feature type="compositionally biased region" description="Basic residues" evidence="2">
    <location>
        <begin position="183"/>
        <end position="194"/>
    </location>
</feature>
<dbReference type="PANTHER" id="PTHR21513:SF19">
    <property type="entry name" value="MAJOR SPERM PROTEIN"/>
    <property type="match status" value="1"/>
</dbReference>
<accession>A0AAV5VY41</accession>
<protein>
    <recommendedName>
        <fullName evidence="1">Major sperm protein</fullName>
    </recommendedName>
</protein>
<feature type="non-terminal residue" evidence="4">
    <location>
        <position position="1"/>
    </location>
</feature>
<evidence type="ECO:0000313" key="4">
    <source>
        <dbReference type="EMBL" id="GMT23612.1"/>
    </source>
</evidence>
<dbReference type="EMBL" id="BTSY01000004">
    <property type="protein sequence ID" value="GMT23612.1"/>
    <property type="molecule type" value="Genomic_DNA"/>
</dbReference>
<comment type="function">
    <text evidence="1">Central component in molecular interactions underlying sperm crawling. Forms an extensive filament system that extends from sperm villipoda, along the leading edge of the pseudopod.</text>
</comment>
<dbReference type="Proteomes" id="UP001432322">
    <property type="component" value="Unassembled WGS sequence"/>
</dbReference>
<dbReference type="PROSITE" id="PS50202">
    <property type="entry name" value="MSP"/>
    <property type="match status" value="1"/>
</dbReference>
<feature type="compositionally biased region" description="Polar residues" evidence="2">
    <location>
        <begin position="197"/>
        <end position="206"/>
    </location>
</feature>
<feature type="compositionally biased region" description="Basic and acidic residues" evidence="2">
    <location>
        <begin position="143"/>
        <end position="153"/>
    </location>
</feature>
<organism evidence="4 5">
    <name type="scientific">Pristionchus fissidentatus</name>
    <dbReference type="NCBI Taxonomy" id="1538716"/>
    <lineage>
        <taxon>Eukaryota</taxon>
        <taxon>Metazoa</taxon>
        <taxon>Ecdysozoa</taxon>
        <taxon>Nematoda</taxon>
        <taxon>Chromadorea</taxon>
        <taxon>Rhabditida</taxon>
        <taxon>Rhabditina</taxon>
        <taxon>Diplogasteromorpha</taxon>
        <taxon>Diplogasteroidea</taxon>
        <taxon>Neodiplogasteridae</taxon>
        <taxon>Pristionchus</taxon>
    </lineage>
</organism>
<comment type="caution">
    <text evidence="4">The sequence shown here is derived from an EMBL/GenBank/DDBJ whole genome shotgun (WGS) entry which is preliminary data.</text>
</comment>
<feature type="domain" description="MSP" evidence="3">
    <location>
        <begin position="14"/>
        <end position="149"/>
    </location>
</feature>
<name>A0AAV5VY41_9BILA</name>
<dbReference type="Pfam" id="PF00635">
    <property type="entry name" value="Motile_Sperm"/>
    <property type="match status" value="1"/>
</dbReference>
<sequence>QAIIGTRPGEAPFKLKLEPKDHVYLPWTKDTTYSTTIALSNPTKDIQMYKLKCTDNNVFRVQPPMGFLDPAASVQIKVYQYAKTRPEENKHFLMFLHQVATAADKNSKKDPAKIWKGDAAADGVTRMQAHFEQQKTTKTTMSKVKDASVEEKKSPRRKSQKSLMTAPAGGLPSKEKTIEPKKVSKKKPAVRKKNSANSKQDGTTATAEEKTTF</sequence>
<gene>
    <name evidence="4" type="ORF">PFISCL1PPCAC_14909</name>
</gene>
<evidence type="ECO:0000259" key="3">
    <source>
        <dbReference type="PROSITE" id="PS50202"/>
    </source>
</evidence>
<evidence type="ECO:0000313" key="5">
    <source>
        <dbReference type="Proteomes" id="UP001432322"/>
    </source>
</evidence>